<evidence type="ECO:0000313" key="2">
    <source>
        <dbReference type="Proteomes" id="UP001519460"/>
    </source>
</evidence>
<gene>
    <name evidence="1" type="ORF">BaRGS_00023765</name>
</gene>
<accession>A0ABD0KDI9</accession>
<reference evidence="1 2" key="1">
    <citation type="journal article" date="2023" name="Sci. Data">
        <title>Genome assembly of the Korean intertidal mud-creeper Batillaria attramentaria.</title>
        <authorList>
            <person name="Patra A.K."/>
            <person name="Ho P.T."/>
            <person name="Jun S."/>
            <person name="Lee S.J."/>
            <person name="Kim Y."/>
            <person name="Won Y.J."/>
        </authorList>
    </citation>
    <scope>NUCLEOTIDE SEQUENCE [LARGE SCALE GENOMIC DNA]</scope>
    <source>
        <strain evidence="1">Wonlab-2016</strain>
    </source>
</reference>
<name>A0ABD0KDI9_9CAEN</name>
<dbReference type="Proteomes" id="UP001519460">
    <property type="component" value="Unassembled WGS sequence"/>
</dbReference>
<sequence>MNQCRRTGEWRIAGGTAARGDGSRWGYCGRSVTYLGRVFQILKRRYALPRHWLKANAAIRRQRPMSHKHYSHSTAQHVQSTWFPFYNHTKTGPQSQPSEQIKARVAVFCSVKISVHAQTLR</sequence>
<comment type="caution">
    <text evidence="1">The sequence shown here is derived from an EMBL/GenBank/DDBJ whole genome shotgun (WGS) entry which is preliminary data.</text>
</comment>
<evidence type="ECO:0000313" key="1">
    <source>
        <dbReference type="EMBL" id="KAK7484987.1"/>
    </source>
</evidence>
<protein>
    <submittedName>
        <fullName evidence="1">Uncharacterized protein</fullName>
    </submittedName>
</protein>
<keyword evidence="2" id="KW-1185">Reference proteome</keyword>
<dbReference type="AlphaFoldDB" id="A0ABD0KDI9"/>
<proteinExistence type="predicted"/>
<dbReference type="EMBL" id="JACVVK020000201">
    <property type="protein sequence ID" value="KAK7484987.1"/>
    <property type="molecule type" value="Genomic_DNA"/>
</dbReference>
<organism evidence="1 2">
    <name type="scientific">Batillaria attramentaria</name>
    <dbReference type="NCBI Taxonomy" id="370345"/>
    <lineage>
        <taxon>Eukaryota</taxon>
        <taxon>Metazoa</taxon>
        <taxon>Spiralia</taxon>
        <taxon>Lophotrochozoa</taxon>
        <taxon>Mollusca</taxon>
        <taxon>Gastropoda</taxon>
        <taxon>Caenogastropoda</taxon>
        <taxon>Sorbeoconcha</taxon>
        <taxon>Cerithioidea</taxon>
        <taxon>Batillariidae</taxon>
        <taxon>Batillaria</taxon>
    </lineage>
</organism>